<gene>
    <name evidence="9" type="ORF">D0544_05945</name>
</gene>
<protein>
    <submittedName>
        <fullName evidence="9">Glycerol-3-phosphate dehydrogenase/oxidase</fullName>
    </submittedName>
</protein>
<keyword evidence="4" id="KW-0319">Glycerol metabolism</keyword>
<dbReference type="InterPro" id="IPR000447">
    <property type="entry name" value="G3P_DH_FAD-dep"/>
</dbReference>
<keyword evidence="10" id="KW-1185">Reference proteome</keyword>
<comment type="cofactor">
    <cofactor evidence="1">
        <name>FAD</name>
        <dbReference type="ChEBI" id="CHEBI:57692"/>
    </cofactor>
</comment>
<dbReference type="PANTHER" id="PTHR11985">
    <property type="entry name" value="GLYCEROL-3-PHOSPHATE DEHYDROGENASE"/>
    <property type="match status" value="1"/>
</dbReference>
<sequence>MDAAAQRKQLIEQLQGTEEWDLVIIGGGITGAGILLRAAQRGLKALLVEQQDFAWGTSSRSSKMVHGGLRYLVNGDFALTRESVRERELLIKQLPGLVEPMSYLYAHYRWRWIERLGLHLILKLYDLFAGRVTHSGLTADQTRTLMPGIRDTDLVAGTRFEDAVTDDARLVLRTLDEACRLGAVAINYVQVTQLLHRDGKVCGVEMTDRLEDRTLVVDARCTVNACGTWVDRLWGESGGKENGKQHRIRPLRGSHIVIPGDRLPIGTALALPHPEDGRNVFIFPWEQTTVIGTTDLDHDQPMEQEPVITRAELDYLLAALRHQFPDLALEETEILSTWSGVRPVISEKPGLSPSDEKREHEIWSEPGLVSVGGGKLTTFRVIADQVLERIAAQGLLPALKSDSVAMFKREPTPPLPTGVDSGSWCRLLGRYGARLREWWSPDCDPGRVGNTPTLWCELGWAARAQSVVHLDDLLLRRTRIGVQLPRGGEAWLPRIKQLCQPALGWSDEQWSAEEARYLEIIDRYYSLPEVKGG</sequence>
<dbReference type="Gene3D" id="1.10.8.870">
    <property type="entry name" value="Alpha-glycerophosphate oxidase, cap domain"/>
    <property type="match status" value="1"/>
</dbReference>
<dbReference type="GO" id="GO:0004368">
    <property type="term" value="F:glycerol-3-phosphate dehydrogenase (quinone) activity"/>
    <property type="evidence" value="ECO:0007669"/>
    <property type="project" value="InterPro"/>
</dbReference>
<reference evidence="9 10" key="2">
    <citation type="submission" date="2018-12" db="EMBL/GenBank/DDBJ databases">
        <title>Simiduia agarivorans gen. nov., sp. nov., a marine, agarolytic bacterium isolated from shallow coastal water from Keelung, Taiwan.</title>
        <authorList>
            <person name="Shieh W.Y."/>
        </authorList>
    </citation>
    <scope>NUCLEOTIDE SEQUENCE [LARGE SCALE GENOMIC DNA]</scope>
    <source>
        <strain evidence="9 10">GTF-13</strain>
    </source>
</reference>
<dbReference type="InterPro" id="IPR036188">
    <property type="entry name" value="FAD/NAD-bd_sf"/>
</dbReference>
<dbReference type="Gene3D" id="3.30.9.10">
    <property type="entry name" value="D-Amino Acid Oxidase, subunit A, domain 2"/>
    <property type="match status" value="1"/>
</dbReference>
<evidence type="ECO:0000259" key="8">
    <source>
        <dbReference type="Pfam" id="PF16901"/>
    </source>
</evidence>
<evidence type="ECO:0000256" key="5">
    <source>
        <dbReference type="ARBA" id="ARBA00022827"/>
    </source>
</evidence>
<keyword evidence="6" id="KW-0560">Oxidoreductase</keyword>
<dbReference type="Pfam" id="PF01266">
    <property type="entry name" value="DAO"/>
    <property type="match status" value="1"/>
</dbReference>
<dbReference type="InterPro" id="IPR031656">
    <property type="entry name" value="DAO_C"/>
</dbReference>
<dbReference type="Pfam" id="PF16901">
    <property type="entry name" value="DAO_C"/>
    <property type="match status" value="1"/>
</dbReference>
<dbReference type="Gene3D" id="3.50.50.60">
    <property type="entry name" value="FAD/NAD(P)-binding domain"/>
    <property type="match status" value="1"/>
</dbReference>
<dbReference type="GO" id="GO:0046168">
    <property type="term" value="P:glycerol-3-phosphate catabolic process"/>
    <property type="evidence" value="ECO:0007669"/>
    <property type="project" value="TreeGrafter"/>
</dbReference>
<dbReference type="RefSeq" id="WP_125015072.1">
    <property type="nucleotide sequence ID" value="NZ_QWEZ01000001.1"/>
</dbReference>
<organism evidence="9 10">
    <name type="scientific">Aestuariirhabdus litorea</name>
    <dbReference type="NCBI Taxonomy" id="2528527"/>
    <lineage>
        <taxon>Bacteria</taxon>
        <taxon>Pseudomonadati</taxon>
        <taxon>Pseudomonadota</taxon>
        <taxon>Gammaproteobacteria</taxon>
        <taxon>Oceanospirillales</taxon>
        <taxon>Aestuariirhabdaceae</taxon>
        <taxon>Aestuariirhabdus</taxon>
    </lineage>
</organism>
<dbReference type="PRINTS" id="PR01001">
    <property type="entry name" value="FADG3PDH"/>
</dbReference>
<evidence type="ECO:0000256" key="2">
    <source>
        <dbReference type="ARBA" id="ARBA00007330"/>
    </source>
</evidence>
<evidence type="ECO:0000313" key="9">
    <source>
        <dbReference type="EMBL" id="RRJ84642.1"/>
    </source>
</evidence>
<evidence type="ECO:0000256" key="4">
    <source>
        <dbReference type="ARBA" id="ARBA00022798"/>
    </source>
</evidence>
<dbReference type="SUPFAM" id="SSF54373">
    <property type="entry name" value="FAD-linked reductases, C-terminal domain"/>
    <property type="match status" value="1"/>
</dbReference>
<dbReference type="AlphaFoldDB" id="A0A3P3VPF6"/>
<dbReference type="SUPFAM" id="SSF51905">
    <property type="entry name" value="FAD/NAD(P)-binding domain"/>
    <property type="match status" value="1"/>
</dbReference>
<comment type="caution">
    <text evidence="9">The sequence shown here is derived from an EMBL/GenBank/DDBJ whole genome shotgun (WGS) entry which is preliminary data.</text>
</comment>
<dbReference type="EMBL" id="QWEZ01000001">
    <property type="protein sequence ID" value="RRJ84642.1"/>
    <property type="molecule type" value="Genomic_DNA"/>
</dbReference>
<dbReference type="GO" id="GO:0006071">
    <property type="term" value="P:glycerol metabolic process"/>
    <property type="evidence" value="ECO:0007669"/>
    <property type="project" value="UniProtKB-KW"/>
</dbReference>
<feature type="domain" description="Alpha-glycerophosphate oxidase C-terminal" evidence="8">
    <location>
        <begin position="418"/>
        <end position="509"/>
    </location>
</feature>
<keyword evidence="3" id="KW-0285">Flavoprotein</keyword>
<keyword evidence="5" id="KW-0274">FAD</keyword>
<feature type="domain" description="FAD dependent oxidoreductase" evidence="7">
    <location>
        <begin position="21"/>
        <end position="373"/>
    </location>
</feature>
<name>A0A3P3VPF6_9GAMM</name>
<evidence type="ECO:0000256" key="3">
    <source>
        <dbReference type="ARBA" id="ARBA00022630"/>
    </source>
</evidence>
<evidence type="ECO:0000256" key="6">
    <source>
        <dbReference type="ARBA" id="ARBA00023002"/>
    </source>
</evidence>
<accession>A0A3P3VPF6</accession>
<proteinExistence type="inferred from homology"/>
<dbReference type="Proteomes" id="UP000280792">
    <property type="component" value="Unassembled WGS sequence"/>
</dbReference>
<reference evidence="9 10" key="1">
    <citation type="submission" date="2018-08" db="EMBL/GenBank/DDBJ databases">
        <authorList>
            <person name="Khan S.A."/>
        </authorList>
    </citation>
    <scope>NUCLEOTIDE SEQUENCE [LARGE SCALE GENOMIC DNA]</scope>
    <source>
        <strain evidence="9 10">GTF-13</strain>
    </source>
</reference>
<dbReference type="InterPro" id="IPR006076">
    <property type="entry name" value="FAD-dep_OxRdtase"/>
</dbReference>
<comment type="similarity">
    <text evidence="2">Belongs to the FAD-dependent glycerol-3-phosphate dehydrogenase family.</text>
</comment>
<evidence type="ECO:0000259" key="7">
    <source>
        <dbReference type="Pfam" id="PF01266"/>
    </source>
</evidence>
<evidence type="ECO:0000256" key="1">
    <source>
        <dbReference type="ARBA" id="ARBA00001974"/>
    </source>
</evidence>
<evidence type="ECO:0000313" key="10">
    <source>
        <dbReference type="Proteomes" id="UP000280792"/>
    </source>
</evidence>
<dbReference type="PANTHER" id="PTHR11985:SF35">
    <property type="entry name" value="ANAEROBIC GLYCEROL-3-PHOSPHATE DEHYDROGENASE SUBUNIT A"/>
    <property type="match status" value="1"/>
</dbReference>
<dbReference type="InterPro" id="IPR038299">
    <property type="entry name" value="DAO_C_sf"/>
</dbReference>